<dbReference type="GO" id="GO:0007064">
    <property type="term" value="P:mitotic sister chromatid cohesion"/>
    <property type="evidence" value="ECO:0007669"/>
    <property type="project" value="TreeGrafter"/>
</dbReference>
<keyword evidence="5" id="KW-0863">Zinc-finger</keyword>
<dbReference type="InterPro" id="IPR028009">
    <property type="entry name" value="ESCO_Acetyltransf_dom"/>
</dbReference>
<dbReference type="PANTHER" id="PTHR45884:SF2">
    <property type="entry name" value="N-ACETYLTRANSFERASE ECO"/>
    <property type="match status" value="1"/>
</dbReference>
<accession>A0A267ECV4</accession>
<evidence type="ECO:0008006" key="15">
    <source>
        <dbReference type="Google" id="ProtNLM"/>
    </source>
</evidence>
<organism evidence="13 14">
    <name type="scientific">Macrostomum lignano</name>
    <dbReference type="NCBI Taxonomy" id="282301"/>
    <lineage>
        <taxon>Eukaryota</taxon>
        <taxon>Metazoa</taxon>
        <taxon>Spiralia</taxon>
        <taxon>Lophotrochozoa</taxon>
        <taxon>Platyhelminthes</taxon>
        <taxon>Rhabditophora</taxon>
        <taxon>Macrostomorpha</taxon>
        <taxon>Macrostomida</taxon>
        <taxon>Macrostomidae</taxon>
        <taxon>Macrostomum</taxon>
    </lineage>
</organism>
<comment type="similarity">
    <text evidence="2">Belongs to the acetyltransferase family. ECO subfamily.</text>
</comment>
<evidence type="ECO:0000256" key="7">
    <source>
        <dbReference type="ARBA" id="ARBA00023242"/>
    </source>
</evidence>
<evidence type="ECO:0000256" key="6">
    <source>
        <dbReference type="ARBA" id="ARBA00022833"/>
    </source>
</evidence>
<proteinExistence type="inferred from homology"/>
<evidence type="ECO:0000313" key="13">
    <source>
        <dbReference type="EMBL" id="PAA59226.1"/>
    </source>
</evidence>
<dbReference type="PANTHER" id="PTHR45884">
    <property type="entry name" value="N-ACETYLTRANSFERASE ECO"/>
    <property type="match status" value="1"/>
</dbReference>
<dbReference type="STRING" id="282301.A0A267ECV4"/>
<feature type="compositionally biased region" description="Low complexity" evidence="10">
    <location>
        <begin position="7"/>
        <end position="30"/>
    </location>
</feature>
<feature type="domain" description="N-acetyltransferase ESCO acetyl-transferase" evidence="12">
    <location>
        <begin position="219"/>
        <end position="286"/>
    </location>
</feature>
<gene>
    <name evidence="13" type="ORF">BOX15_Mlig020499g3</name>
</gene>
<feature type="domain" description="N-acetyltransferase ESCO zinc-finger" evidence="11">
    <location>
        <begin position="60"/>
        <end position="98"/>
    </location>
</feature>
<dbReference type="Pfam" id="PF13878">
    <property type="entry name" value="zf-C2H2_3"/>
    <property type="match status" value="1"/>
</dbReference>
<keyword evidence="6" id="KW-0862">Zinc</keyword>
<dbReference type="Proteomes" id="UP000215902">
    <property type="component" value="Unassembled WGS sequence"/>
</dbReference>
<name>A0A267ECV4_9PLAT</name>
<keyword evidence="9" id="KW-0012">Acyltransferase</keyword>
<dbReference type="GO" id="GO:0061733">
    <property type="term" value="F:protein-lysine-acetyltransferase activity"/>
    <property type="evidence" value="ECO:0007669"/>
    <property type="project" value="TreeGrafter"/>
</dbReference>
<evidence type="ECO:0000256" key="5">
    <source>
        <dbReference type="ARBA" id="ARBA00022771"/>
    </source>
</evidence>
<dbReference type="GO" id="GO:0005634">
    <property type="term" value="C:nucleus"/>
    <property type="evidence" value="ECO:0007669"/>
    <property type="project" value="UniProtKB-SubCell"/>
</dbReference>
<evidence type="ECO:0000259" key="12">
    <source>
        <dbReference type="Pfam" id="PF13880"/>
    </source>
</evidence>
<feature type="non-terminal residue" evidence="13">
    <location>
        <position position="1"/>
    </location>
</feature>
<evidence type="ECO:0000256" key="9">
    <source>
        <dbReference type="ARBA" id="ARBA00023315"/>
    </source>
</evidence>
<protein>
    <recommendedName>
        <fullName evidence="15">N-acetyltransferase domain-containing protein</fullName>
    </recommendedName>
</protein>
<comment type="subcellular location">
    <subcellularLocation>
        <location evidence="1">Nucleus</location>
    </subcellularLocation>
</comment>
<evidence type="ECO:0000313" key="14">
    <source>
        <dbReference type="Proteomes" id="UP000215902"/>
    </source>
</evidence>
<keyword evidence="3" id="KW-0808">Transferase</keyword>
<dbReference type="InterPro" id="IPR028005">
    <property type="entry name" value="AcTrfase_ESCO_Znf_dom"/>
</dbReference>
<sequence>WPASRMSPTSPAASALASARRRLSTPPAAGRRSRGSPAGGGGGVSKKRNSLGGPGPHLVQLNLDFGQSNLGTVTCSGCGMVYSAGNQADAVRHARFHASRRPAAAAATAAASAASASAWRGQQAVKEFFNGDRIVRVSPGAGGGVGWQRAKEIFRLMDEELGQGTEPDAYSGMLVLLYVRHQSGIVGCCIAEPIRTAYRLLPPVEGAEAATERDTEPLPAQCGIHKVWCQSGHRRSGVATALLDAARSCLYLGLQVPLSLTAFTAPTPSGYRLACRYLTTDRPLVY</sequence>
<keyword evidence="7" id="KW-0539">Nucleus</keyword>
<evidence type="ECO:0000256" key="10">
    <source>
        <dbReference type="SAM" id="MobiDB-lite"/>
    </source>
</evidence>
<dbReference type="GO" id="GO:0000785">
    <property type="term" value="C:chromatin"/>
    <property type="evidence" value="ECO:0007669"/>
    <property type="project" value="TreeGrafter"/>
</dbReference>
<evidence type="ECO:0000256" key="2">
    <source>
        <dbReference type="ARBA" id="ARBA00005816"/>
    </source>
</evidence>
<dbReference type="EMBL" id="NIVC01002285">
    <property type="protein sequence ID" value="PAA59226.1"/>
    <property type="molecule type" value="Genomic_DNA"/>
</dbReference>
<evidence type="ECO:0000256" key="1">
    <source>
        <dbReference type="ARBA" id="ARBA00004123"/>
    </source>
</evidence>
<feature type="region of interest" description="Disordered" evidence="10">
    <location>
        <begin position="1"/>
        <end position="55"/>
    </location>
</feature>
<comment type="caution">
    <text evidence="13">The sequence shown here is derived from an EMBL/GenBank/DDBJ whole genome shotgun (WGS) entry which is preliminary data.</text>
</comment>
<evidence type="ECO:0000256" key="8">
    <source>
        <dbReference type="ARBA" id="ARBA00023306"/>
    </source>
</evidence>
<keyword evidence="4" id="KW-0479">Metal-binding</keyword>
<dbReference type="OrthoDB" id="428854at2759"/>
<keyword evidence="14" id="KW-1185">Reference proteome</keyword>
<dbReference type="AlphaFoldDB" id="A0A267ECV4"/>
<evidence type="ECO:0000259" key="11">
    <source>
        <dbReference type="Pfam" id="PF13878"/>
    </source>
</evidence>
<evidence type="ECO:0000256" key="4">
    <source>
        <dbReference type="ARBA" id="ARBA00022723"/>
    </source>
</evidence>
<dbReference type="Pfam" id="PF13880">
    <property type="entry name" value="Acetyltransf_13"/>
    <property type="match status" value="1"/>
</dbReference>
<dbReference type="GO" id="GO:0008270">
    <property type="term" value="F:zinc ion binding"/>
    <property type="evidence" value="ECO:0007669"/>
    <property type="project" value="UniProtKB-KW"/>
</dbReference>
<evidence type="ECO:0000256" key="3">
    <source>
        <dbReference type="ARBA" id="ARBA00022679"/>
    </source>
</evidence>
<keyword evidence="8" id="KW-0131">Cell cycle</keyword>
<reference evidence="13 14" key="1">
    <citation type="submission" date="2017-06" db="EMBL/GenBank/DDBJ databases">
        <title>A platform for efficient transgenesis in Macrostomum lignano, a flatworm model organism for stem cell research.</title>
        <authorList>
            <person name="Berezikov E."/>
        </authorList>
    </citation>
    <scope>NUCLEOTIDE SEQUENCE [LARGE SCALE GENOMIC DNA]</scope>
    <source>
        <strain evidence="13">DV1</strain>
        <tissue evidence="13">Whole organism</tissue>
    </source>
</reference>